<dbReference type="EMBL" id="JBGMDY010000009">
    <property type="protein sequence ID" value="KAL2322564.1"/>
    <property type="molecule type" value="Genomic_DNA"/>
</dbReference>
<protein>
    <submittedName>
        <fullName evidence="1">Uncharacterized protein</fullName>
    </submittedName>
</protein>
<dbReference type="AlphaFoldDB" id="A0ABD1LGC3"/>
<accession>A0ABD1LGC3</accession>
<name>A0ABD1LGC3_9FABA</name>
<evidence type="ECO:0000313" key="1">
    <source>
        <dbReference type="EMBL" id="KAL2322564.1"/>
    </source>
</evidence>
<organism evidence="1 2">
    <name type="scientific">Flemingia macrophylla</name>
    <dbReference type="NCBI Taxonomy" id="520843"/>
    <lineage>
        <taxon>Eukaryota</taxon>
        <taxon>Viridiplantae</taxon>
        <taxon>Streptophyta</taxon>
        <taxon>Embryophyta</taxon>
        <taxon>Tracheophyta</taxon>
        <taxon>Spermatophyta</taxon>
        <taxon>Magnoliopsida</taxon>
        <taxon>eudicotyledons</taxon>
        <taxon>Gunneridae</taxon>
        <taxon>Pentapetalae</taxon>
        <taxon>rosids</taxon>
        <taxon>fabids</taxon>
        <taxon>Fabales</taxon>
        <taxon>Fabaceae</taxon>
        <taxon>Papilionoideae</taxon>
        <taxon>50 kb inversion clade</taxon>
        <taxon>NPAAA clade</taxon>
        <taxon>indigoferoid/millettioid clade</taxon>
        <taxon>Phaseoleae</taxon>
        <taxon>Flemingia</taxon>
    </lineage>
</organism>
<dbReference type="Proteomes" id="UP001603857">
    <property type="component" value="Unassembled WGS sequence"/>
</dbReference>
<comment type="caution">
    <text evidence="1">The sequence shown here is derived from an EMBL/GenBank/DDBJ whole genome shotgun (WGS) entry which is preliminary data.</text>
</comment>
<evidence type="ECO:0000313" key="2">
    <source>
        <dbReference type="Proteomes" id="UP001603857"/>
    </source>
</evidence>
<reference evidence="1 2" key="1">
    <citation type="submission" date="2024-08" db="EMBL/GenBank/DDBJ databases">
        <title>Insights into the chromosomal genome structure of Flemingia macrophylla.</title>
        <authorList>
            <person name="Ding Y."/>
            <person name="Zhao Y."/>
            <person name="Bi W."/>
            <person name="Wu M."/>
            <person name="Zhao G."/>
            <person name="Gong Y."/>
            <person name="Li W."/>
            <person name="Zhang P."/>
        </authorList>
    </citation>
    <scope>NUCLEOTIDE SEQUENCE [LARGE SCALE GENOMIC DNA]</scope>
    <source>
        <strain evidence="1">DYQJB</strain>
        <tissue evidence="1">Leaf</tissue>
    </source>
</reference>
<gene>
    <name evidence="1" type="ORF">Fmac_026943</name>
</gene>
<keyword evidence="2" id="KW-1185">Reference proteome</keyword>
<proteinExistence type="predicted"/>
<sequence>MSEIYIPYLELQTSELDVLGVYGKIRNRSTISLLEEKPSSDQQRTFIQMRTVLKVVDKSGAEGDVHTGIEREERGMVMWKML</sequence>